<dbReference type="EMBL" id="CP072385">
    <property type="protein sequence ID" value="QUC12033.1"/>
    <property type="molecule type" value="Genomic_DNA"/>
</dbReference>
<dbReference type="AlphaFoldDB" id="A0AB37I5H5"/>
<proteinExistence type="predicted"/>
<evidence type="ECO:0000313" key="2">
    <source>
        <dbReference type="Proteomes" id="UP000677180"/>
    </source>
</evidence>
<organism evidence="1 2">
    <name type="scientific">Arachnia propionica</name>
    <dbReference type="NCBI Taxonomy" id="1750"/>
    <lineage>
        <taxon>Bacteria</taxon>
        <taxon>Bacillati</taxon>
        <taxon>Actinomycetota</taxon>
        <taxon>Actinomycetes</taxon>
        <taxon>Propionibacteriales</taxon>
        <taxon>Propionibacteriaceae</taxon>
        <taxon>Arachnia</taxon>
    </lineage>
</organism>
<dbReference type="Pfam" id="PF19818">
    <property type="entry name" value="DUF6301"/>
    <property type="match status" value="1"/>
</dbReference>
<name>A0AB37I5H5_9ACTN</name>
<gene>
    <name evidence="1" type="ORF">J5A53_04900</name>
</gene>
<protein>
    <recommendedName>
        <fullName evidence="3">YbjN domain-containing protein</fullName>
    </recommendedName>
</protein>
<dbReference type="Proteomes" id="UP000677180">
    <property type="component" value="Chromosome"/>
</dbReference>
<accession>A0AB37I5H5</accession>
<sequence>MTALTAEEFITWANRLAGLPWPMALEEFTAVAVKDFGWDLGNGGKHFIATFSGHVEFVMFSVNDRNEIDDVLFFIARGDPGERENILSLNDLFVAYVSAGTEAWGREVHKKLGKEQSATWKIRDGRILNLERSSKVILFTFYTPQGARYYE</sequence>
<dbReference type="RefSeq" id="WP_041696572.1">
    <property type="nucleotide sequence ID" value="NZ_CP040007.1"/>
</dbReference>
<reference evidence="1" key="1">
    <citation type="submission" date="2021-03" db="EMBL/GenBank/DDBJ databases">
        <title>Human Oral Microbial Genomes.</title>
        <authorList>
            <person name="Johnston C.D."/>
            <person name="Chen T."/>
            <person name="Dewhirst F.E."/>
        </authorList>
    </citation>
    <scope>NUCLEOTIDE SEQUENCE</scope>
    <source>
        <strain evidence="1">F0714</strain>
    </source>
</reference>
<evidence type="ECO:0008006" key="3">
    <source>
        <dbReference type="Google" id="ProtNLM"/>
    </source>
</evidence>
<evidence type="ECO:0000313" key="1">
    <source>
        <dbReference type="EMBL" id="QUC12033.1"/>
    </source>
</evidence>
<dbReference type="InterPro" id="IPR046268">
    <property type="entry name" value="DUF6301"/>
</dbReference>